<name>A0A699Z2I1_HAELA</name>
<dbReference type="GO" id="GO:0005634">
    <property type="term" value="C:nucleus"/>
    <property type="evidence" value="ECO:0007669"/>
    <property type="project" value="TreeGrafter"/>
</dbReference>
<keyword evidence="3" id="KW-0548">Nucleotidyltransferase</keyword>
<dbReference type="InterPro" id="IPR030559">
    <property type="entry name" value="PolZ_Rev3"/>
</dbReference>
<evidence type="ECO:0000313" key="6">
    <source>
        <dbReference type="EMBL" id="GFH16261.1"/>
    </source>
</evidence>
<evidence type="ECO:0000256" key="2">
    <source>
        <dbReference type="ARBA" id="ARBA00022679"/>
    </source>
</evidence>
<dbReference type="InterPro" id="IPR043502">
    <property type="entry name" value="DNA/RNA_pol_sf"/>
</dbReference>
<protein>
    <recommendedName>
        <fullName evidence="1">DNA-directed DNA polymerase</fullName>
        <ecNumber evidence="1">2.7.7.7</ecNumber>
    </recommendedName>
</protein>
<accession>A0A699Z2I1</accession>
<evidence type="ECO:0000256" key="3">
    <source>
        <dbReference type="ARBA" id="ARBA00022695"/>
    </source>
</evidence>
<dbReference type="EMBL" id="BLLF01000970">
    <property type="protein sequence ID" value="GFH16261.1"/>
    <property type="molecule type" value="Genomic_DNA"/>
</dbReference>
<dbReference type="Pfam" id="PF00136">
    <property type="entry name" value="DNA_pol_B"/>
    <property type="match status" value="1"/>
</dbReference>
<dbReference type="EC" id="2.7.7.7" evidence="1"/>
<dbReference type="GO" id="GO:0003677">
    <property type="term" value="F:DNA binding"/>
    <property type="evidence" value="ECO:0007669"/>
    <property type="project" value="InterPro"/>
</dbReference>
<dbReference type="Gene3D" id="1.10.132.60">
    <property type="entry name" value="DNA polymerase family B, C-terminal domain"/>
    <property type="match status" value="1"/>
</dbReference>
<proteinExistence type="predicted"/>
<evidence type="ECO:0000313" key="7">
    <source>
        <dbReference type="Proteomes" id="UP000485058"/>
    </source>
</evidence>
<dbReference type="GO" id="GO:0000166">
    <property type="term" value="F:nucleotide binding"/>
    <property type="evidence" value="ECO:0007669"/>
    <property type="project" value="InterPro"/>
</dbReference>
<dbReference type="InterPro" id="IPR042087">
    <property type="entry name" value="DNA_pol_B_thumb"/>
</dbReference>
<keyword evidence="4" id="KW-0239">DNA-directed DNA polymerase</keyword>
<organism evidence="6 7">
    <name type="scientific">Haematococcus lacustris</name>
    <name type="common">Green alga</name>
    <name type="synonym">Haematococcus pluvialis</name>
    <dbReference type="NCBI Taxonomy" id="44745"/>
    <lineage>
        <taxon>Eukaryota</taxon>
        <taxon>Viridiplantae</taxon>
        <taxon>Chlorophyta</taxon>
        <taxon>core chlorophytes</taxon>
        <taxon>Chlorophyceae</taxon>
        <taxon>CS clade</taxon>
        <taxon>Chlamydomonadales</taxon>
        <taxon>Haematococcaceae</taxon>
        <taxon>Haematococcus</taxon>
    </lineage>
</organism>
<dbReference type="PANTHER" id="PTHR45812">
    <property type="entry name" value="DNA POLYMERASE ZETA CATALYTIC SUBUNIT"/>
    <property type="match status" value="1"/>
</dbReference>
<keyword evidence="7" id="KW-1185">Reference proteome</keyword>
<dbReference type="PANTHER" id="PTHR45812:SF1">
    <property type="entry name" value="DNA POLYMERASE ZETA CATALYTIC SUBUNIT"/>
    <property type="match status" value="1"/>
</dbReference>
<evidence type="ECO:0000256" key="4">
    <source>
        <dbReference type="ARBA" id="ARBA00022932"/>
    </source>
</evidence>
<reference evidence="6 7" key="1">
    <citation type="submission" date="2020-02" db="EMBL/GenBank/DDBJ databases">
        <title>Draft genome sequence of Haematococcus lacustris strain NIES-144.</title>
        <authorList>
            <person name="Morimoto D."/>
            <person name="Nakagawa S."/>
            <person name="Yoshida T."/>
            <person name="Sawayama S."/>
        </authorList>
    </citation>
    <scope>NUCLEOTIDE SEQUENCE [LARGE SCALE GENOMIC DNA]</scope>
    <source>
        <strain evidence="6 7">NIES-144</strain>
    </source>
</reference>
<dbReference type="GO" id="GO:0003887">
    <property type="term" value="F:DNA-directed DNA polymerase activity"/>
    <property type="evidence" value="ECO:0007669"/>
    <property type="project" value="UniProtKB-KW"/>
</dbReference>
<keyword evidence="2" id="KW-0808">Transferase</keyword>
<dbReference type="GO" id="GO:0016035">
    <property type="term" value="C:zeta DNA polymerase complex"/>
    <property type="evidence" value="ECO:0007669"/>
    <property type="project" value="InterPro"/>
</dbReference>
<comment type="caution">
    <text evidence="6">The sequence shown here is derived from an EMBL/GenBank/DDBJ whole genome shotgun (WGS) entry which is preliminary data.</text>
</comment>
<dbReference type="Proteomes" id="UP000485058">
    <property type="component" value="Unassembled WGS sequence"/>
</dbReference>
<dbReference type="GO" id="GO:0042276">
    <property type="term" value="P:error-prone translesion synthesis"/>
    <property type="evidence" value="ECO:0007669"/>
    <property type="project" value="TreeGrafter"/>
</dbReference>
<feature type="domain" description="DNA-directed DNA polymerase family B multifunctional" evidence="5">
    <location>
        <begin position="3"/>
        <end position="77"/>
    </location>
</feature>
<dbReference type="SUPFAM" id="SSF56672">
    <property type="entry name" value="DNA/RNA polymerases"/>
    <property type="match status" value="1"/>
</dbReference>
<sequence length="84" mass="9543">MPAAAVVASRAMALDPRAEPRYAERVPYVVVYGEPGSRLVDQVVAPHALVESRSRLRLHGQYYITKQIIPALERVLSLNWYWSH</sequence>
<evidence type="ECO:0000256" key="1">
    <source>
        <dbReference type="ARBA" id="ARBA00012417"/>
    </source>
</evidence>
<evidence type="ECO:0000259" key="5">
    <source>
        <dbReference type="Pfam" id="PF00136"/>
    </source>
</evidence>
<dbReference type="GO" id="GO:0000724">
    <property type="term" value="P:double-strand break repair via homologous recombination"/>
    <property type="evidence" value="ECO:0007669"/>
    <property type="project" value="TreeGrafter"/>
</dbReference>
<gene>
    <name evidence="6" type="ORF">HaLaN_12646</name>
</gene>
<dbReference type="AlphaFoldDB" id="A0A699Z2I1"/>
<dbReference type="InterPro" id="IPR006134">
    <property type="entry name" value="DNA-dir_DNA_pol_B_multi_dom"/>
</dbReference>